<organism evidence="2 3">
    <name type="scientific">Rhodopirellula baltica (strain DSM 10527 / NCIMB 13988 / SH1)</name>
    <dbReference type="NCBI Taxonomy" id="243090"/>
    <lineage>
        <taxon>Bacteria</taxon>
        <taxon>Pseudomonadati</taxon>
        <taxon>Planctomycetota</taxon>
        <taxon>Planctomycetia</taxon>
        <taxon>Pirellulales</taxon>
        <taxon>Pirellulaceae</taxon>
        <taxon>Rhodopirellula</taxon>
    </lineage>
</organism>
<dbReference type="EnsemblBacteria" id="CAD75907">
    <property type="protein sequence ID" value="CAD75907"/>
    <property type="gene ID" value="RB8764"/>
</dbReference>
<reference evidence="2 3" key="1">
    <citation type="journal article" date="2003" name="Proc. Natl. Acad. Sci. U.S.A.">
        <title>Complete genome sequence of the marine planctomycete Pirellula sp. strain 1.</title>
        <authorList>
            <person name="Gloeckner F.O."/>
            <person name="Kube M."/>
            <person name="Bauer M."/>
            <person name="Teeling H."/>
            <person name="Lombardot T."/>
            <person name="Ludwig W."/>
            <person name="Gade D."/>
            <person name="Beck A."/>
            <person name="Borzym K."/>
            <person name="Heitmann K."/>
            <person name="Rabus R."/>
            <person name="Schlesner H."/>
            <person name="Amann R."/>
            <person name="Reinhardt R."/>
        </authorList>
    </citation>
    <scope>NUCLEOTIDE SEQUENCE [LARGE SCALE GENOMIC DNA]</scope>
    <source>
        <strain evidence="3">DSM 10527 / NCIMB 13988 / SH1</strain>
    </source>
</reference>
<dbReference type="KEGG" id="rba:RB8764"/>
<sequence length="348" mass="38914">MRIKNAMSQRRSPQVMSTRCKWIAALLCVATTTAARTDEIVQRQSDGPIELGLRVSDCETLIAEPLQLELEVVVPNELQVVLPALDESLGDWEIIEKEVREDLPHVEAAGPNMRRWWMRLTLESLRTGEVIIPGVDVQTLPRQSENRREDDAIDWDKAGSLVTQPISINVVSVLTETADPTKPEPIVDAIALPMEQTRSRSLLPGVIVGLIGVLIAGAVLMRRIRSRGEVSNVDWARRQLTDLRSQWHKQRLTPDECALQLSPIYRNWIGSMMGRESAVTSDKASAWLRESDPAVNGELLAMLTRADEVSFAGISATSTEVDSWLRQSDDWLKQLESLQNRITQEANA</sequence>
<evidence type="ECO:0000313" key="2">
    <source>
        <dbReference type="EMBL" id="CAD75907.1"/>
    </source>
</evidence>
<keyword evidence="1" id="KW-0812">Transmembrane</keyword>
<dbReference type="HOGENOM" id="CLU_796645_0_0_0"/>
<name>Q7UML0_RHOBA</name>
<evidence type="ECO:0000256" key="1">
    <source>
        <dbReference type="SAM" id="Phobius"/>
    </source>
</evidence>
<dbReference type="OrthoDB" id="260093at2"/>
<dbReference type="Proteomes" id="UP000001025">
    <property type="component" value="Chromosome"/>
</dbReference>
<feature type="transmembrane region" description="Helical" evidence="1">
    <location>
        <begin position="202"/>
        <end position="221"/>
    </location>
</feature>
<dbReference type="EMBL" id="BX294148">
    <property type="protein sequence ID" value="CAD75907.1"/>
    <property type="molecule type" value="Genomic_DNA"/>
</dbReference>
<evidence type="ECO:0000313" key="3">
    <source>
        <dbReference type="Proteomes" id="UP000001025"/>
    </source>
</evidence>
<dbReference type="AlphaFoldDB" id="Q7UML0"/>
<proteinExistence type="predicted"/>
<gene>
    <name evidence="2" type="ordered locus">RB8764</name>
</gene>
<keyword evidence="1" id="KW-1133">Transmembrane helix</keyword>
<keyword evidence="3" id="KW-1185">Reference proteome</keyword>
<accession>Q7UML0</accession>
<dbReference type="STRING" id="243090.RB8764"/>
<dbReference type="InParanoid" id="Q7UML0"/>
<protein>
    <submittedName>
        <fullName evidence="2">Uncharacterized protein</fullName>
    </submittedName>
</protein>
<dbReference type="PATRIC" id="fig|243090.15.peg.4204"/>
<keyword evidence="1" id="KW-0472">Membrane</keyword>